<dbReference type="InterPro" id="IPR058903">
    <property type="entry name" value="Spectrin_YLPM1-like"/>
</dbReference>
<evidence type="ECO:0000256" key="4">
    <source>
        <dbReference type="ARBA" id="ARBA00022499"/>
    </source>
</evidence>
<feature type="compositionally biased region" description="Basic and acidic residues" evidence="14">
    <location>
        <begin position="1598"/>
        <end position="1632"/>
    </location>
</feature>
<feature type="compositionally biased region" description="Basic and acidic residues" evidence="14">
    <location>
        <begin position="692"/>
        <end position="701"/>
    </location>
</feature>
<feature type="compositionally biased region" description="Polar residues" evidence="14">
    <location>
        <begin position="1713"/>
        <end position="1739"/>
    </location>
</feature>
<feature type="compositionally biased region" description="Pro residues" evidence="14">
    <location>
        <begin position="390"/>
        <end position="399"/>
    </location>
</feature>
<feature type="compositionally biased region" description="Gly residues" evidence="14">
    <location>
        <begin position="985"/>
        <end position="994"/>
    </location>
</feature>
<feature type="compositionally biased region" description="Basic and acidic residues" evidence="14">
    <location>
        <begin position="490"/>
        <end position="545"/>
    </location>
</feature>
<feature type="domain" description="YLPM1-like spectrin repeat" evidence="15">
    <location>
        <begin position="191"/>
        <end position="266"/>
    </location>
</feature>
<keyword evidence="16" id="KW-1185">Reference proteome</keyword>
<feature type="compositionally biased region" description="Low complexity" evidence="14">
    <location>
        <begin position="661"/>
        <end position="672"/>
    </location>
</feature>
<feature type="coiled-coil region" evidence="13">
    <location>
        <begin position="242"/>
        <end position="269"/>
    </location>
</feature>
<evidence type="ECO:0000256" key="12">
    <source>
        <dbReference type="ARBA" id="ARBA00083294"/>
    </source>
</evidence>
<gene>
    <name evidence="17" type="primary">ZAP3</name>
</gene>
<feature type="compositionally biased region" description="Basic and acidic residues" evidence="14">
    <location>
        <begin position="457"/>
        <end position="477"/>
    </location>
</feature>
<dbReference type="InterPro" id="IPR026314">
    <property type="entry name" value="YLP_motif_con_p1"/>
</dbReference>
<dbReference type="Gene3D" id="3.40.50.300">
    <property type="entry name" value="P-loop containing nucleotide triphosphate hydrolases"/>
    <property type="match status" value="1"/>
</dbReference>
<keyword evidence="7" id="KW-0804">Transcription</keyword>
<keyword evidence="13" id="KW-0175">Coiled coil</keyword>
<organism evidence="16 17">
    <name type="scientific">Fopius arisanus</name>
    <dbReference type="NCBI Taxonomy" id="64838"/>
    <lineage>
        <taxon>Eukaryota</taxon>
        <taxon>Metazoa</taxon>
        <taxon>Ecdysozoa</taxon>
        <taxon>Arthropoda</taxon>
        <taxon>Hexapoda</taxon>
        <taxon>Insecta</taxon>
        <taxon>Pterygota</taxon>
        <taxon>Neoptera</taxon>
        <taxon>Endopterygota</taxon>
        <taxon>Hymenoptera</taxon>
        <taxon>Apocrita</taxon>
        <taxon>Ichneumonoidea</taxon>
        <taxon>Braconidae</taxon>
        <taxon>Opiinae</taxon>
        <taxon>Fopius</taxon>
    </lineage>
</organism>
<feature type="compositionally biased region" description="Polar residues" evidence="14">
    <location>
        <begin position="926"/>
        <end position="935"/>
    </location>
</feature>
<feature type="compositionally biased region" description="Pro residues" evidence="14">
    <location>
        <begin position="153"/>
        <end position="165"/>
    </location>
</feature>
<evidence type="ECO:0000256" key="13">
    <source>
        <dbReference type="SAM" id="Coils"/>
    </source>
</evidence>
<reference evidence="17" key="1">
    <citation type="submission" date="2025-08" db="UniProtKB">
        <authorList>
            <consortium name="RefSeq"/>
        </authorList>
    </citation>
    <scope>IDENTIFICATION</scope>
    <source>
        <strain evidence="17">USDA-PBARC FA_bdor</strain>
        <tissue evidence="17">Whole organism</tissue>
    </source>
</reference>
<evidence type="ECO:0000256" key="6">
    <source>
        <dbReference type="ARBA" id="ARBA00023015"/>
    </source>
</evidence>
<comment type="subcellular location">
    <subcellularLocation>
        <location evidence="1">Nucleus speckle</location>
    </subcellularLocation>
</comment>
<feature type="compositionally biased region" description="Polar residues" evidence="14">
    <location>
        <begin position="816"/>
        <end position="835"/>
    </location>
</feature>
<feature type="compositionally biased region" description="Pro residues" evidence="14">
    <location>
        <begin position="374"/>
        <end position="383"/>
    </location>
</feature>
<evidence type="ECO:0000256" key="8">
    <source>
        <dbReference type="ARBA" id="ARBA00023242"/>
    </source>
</evidence>
<keyword evidence="6" id="KW-0805">Transcription regulation</keyword>
<proteinExistence type="predicted"/>
<evidence type="ECO:0000313" key="17">
    <source>
        <dbReference type="RefSeq" id="XP_011301051.1"/>
    </source>
</evidence>
<evidence type="ECO:0000256" key="7">
    <source>
        <dbReference type="ARBA" id="ARBA00023163"/>
    </source>
</evidence>
<dbReference type="OrthoDB" id="513595at2759"/>
<feature type="compositionally biased region" description="Basic and acidic residues" evidence="14">
    <location>
        <begin position="433"/>
        <end position="449"/>
    </location>
</feature>
<dbReference type="GO" id="GO:0016607">
    <property type="term" value="C:nuclear speck"/>
    <property type="evidence" value="ECO:0007669"/>
    <property type="project" value="UniProtKB-SubCell"/>
</dbReference>
<feature type="compositionally biased region" description="Pro residues" evidence="14">
    <location>
        <begin position="1005"/>
        <end position="1015"/>
    </location>
</feature>
<dbReference type="CTD" id="31942"/>
<feature type="compositionally biased region" description="Gly residues" evidence="14">
    <location>
        <begin position="1143"/>
        <end position="1155"/>
    </location>
</feature>
<protein>
    <recommendedName>
        <fullName evidence="11">YLP motif-containing protein 1</fullName>
    </recommendedName>
    <alternativeName>
        <fullName evidence="12">Nuclear protein ZAP3</fullName>
    </alternativeName>
</protein>
<dbReference type="FunFam" id="3.40.50.300:FF:000399">
    <property type="entry name" value="YLP motif containing 1"/>
    <property type="match status" value="1"/>
</dbReference>
<feature type="compositionally biased region" description="Acidic residues" evidence="14">
    <location>
        <begin position="1965"/>
        <end position="1974"/>
    </location>
</feature>
<accession>A0A9R1TYU2</accession>
<name>A0A9R1TYU2_9HYME</name>
<feature type="compositionally biased region" description="Basic and acidic residues" evidence="14">
    <location>
        <begin position="1641"/>
        <end position="1712"/>
    </location>
</feature>
<evidence type="ECO:0000256" key="3">
    <source>
        <dbReference type="ARBA" id="ARBA00022491"/>
    </source>
</evidence>
<feature type="compositionally biased region" description="Basic and acidic residues" evidence="14">
    <location>
        <begin position="553"/>
        <end position="563"/>
    </location>
</feature>
<feature type="region of interest" description="Disordered" evidence="14">
    <location>
        <begin position="1993"/>
        <end position="2012"/>
    </location>
</feature>
<evidence type="ECO:0000256" key="14">
    <source>
        <dbReference type="SAM" id="MobiDB-lite"/>
    </source>
</evidence>
<dbReference type="InterPro" id="IPR027417">
    <property type="entry name" value="P-loop_NTPase"/>
</dbReference>
<dbReference type="KEGG" id="fas:105265315"/>
<feature type="compositionally biased region" description="Low complexity" evidence="14">
    <location>
        <begin position="899"/>
        <end position="920"/>
    </location>
</feature>
<feature type="region of interest" description="Disordered" evidence="14">
    <location>
        <begin position="306"/>
        <end position="326"/>
    </location>
</feature>
<feature type="compositionally biased region" description="Polar residues" evidence="14">
    <location>
        <begin position="740"/>
        <end position="759"/>
    </location>
</feature>
<evidence type="ECO:0000256" key="9">
    <source>
        <dbReference type="ARBA" id="ARBA00058677"/>
    </source>
</evidence>
<feature type="compositionally biased region" description="Basic and acidic residues" evidence="14">
    <location>
        <begin position="1383"/>
        <end position="1396"/>
    </location>
</feature>
<feature type="compositionally biased region" description="Basic and acidic residues" evidence="14">
    <location>
        <begin position="1993"/>
        <end position="2006"/>
    </location>
</feature>
<feature type="compositionally biased region" description="Pro residues" evidence="14">
    <location>
        <begin position="1175"/>
        <end position="1187"/>
    </location>
</feature>
<keyword evidence="4" id="KW-1017">Isopeptide bond</keyword>
<dbReference type="Pfam" id="PF26583">
    <property type="entry name" value="Spectrin_YLPM1"/>
    <property type="match status" value="1"/>
</dbReference>
<feature type="region of interest" description="Disordered" evidence="14">
    <location>
        <begin position="361"/>
        <end position="642"/>
    </location>
</feature>
<feature type="compositionally biased region" description="Basic and acidic residues" evidence="14">
    <location>
        <begin position="578"/>
        <end position="598"/>
    </location>
</feature>
<feature type="compositionally biased region" description="Low complexity" evidence="14">
    <location>
        <begin position="400"/>
        <end position="416"/>
    </location>
</feature>
<feature type="compositionally biased region" description="Polar residues" evidence="14">
    <location>
        <begin position="844"/>
        <end position="854"/>
    </location>
</feature>
<feature type="compositionally biased region" description="Basic and acidic residues" evidence="14">
    <location>
        <begin position="953"/>
        <end position="971"/>
    </location>
</feature>
<feature type="region of interest" description="Disordered" evidence="14">
    <location>
        <begin position="98"/>
        <end position="183"/>
    </location>
</feature>
<evidence type="ECO:0000259" key="15">
    <source>
        <dbReference type="Pfam" id="PF26583"/>
    </source>
</evidence>
<feature type="region of interest" description="Disordered" evidence="14">
    <location>
        <begin position="1589"/>
        <end position="1754"/>
    </location>
</feature>
<evidence type="ECO:0000313" key="16">
    <source>
        <dbReference type="Proteomes" id="UP000694866"/>
    </source>
</evidence>
<keyword evidence="2" id="KW-0488">Methylation</keyword>
<feature type="region of interest" description="Disordered" evidence="14">
    <location>
        <begin position="658"/>
        <end position="1491"/>
    </location>
</feature>
<feature type="region of interest" description="Disordered" evidence="14">
    <location>
        <begin position="1952"/>
        <end position="1988"/>
    </location>
</feature>
<dbReference type="GeneID" id="105265315"/>
<feature type="compositionally biased region" description="Basic and acidic residues" evidence="14">
    <location>
        <begin position="610"/>
        <end position="620"/>
    </location>
</feature>
<keyword evidence="3" id="KW-0678">Repressor</keyword>
<dbReference type="GO" id="GO:0032204">
    <property type="term" value="P:regulation of telomere maintenance"/>
    <property type="evidence" value="ECO:0007669"/>
    <property type="project" value="TreeGrafter"/>
</dbReference>
<keyword evidence="8" id="KW-0539">Nucleus</keyword>
<feature type="compositionally biased region" description="Pro residues" evidence="14">
    <location>
        <begin position="315"/>
        <end position="326"/>
    </location>
</feature>
<dbReference type="PANTHER" id="PTHR13413">
    <property type="entry name" value="YLP MOTIF CONTAINING PROTEIN NUCLEAR PROTEIN ZAP"/>
    <property type="match status" value="1"/>
</dbReference>
<dbReference type="PANTHER" id="PTHR13413:SF0">
    <property type="entry name" value="YLP MOTIF-CONTAINING PROTEIN 1"/>
    <property type="match status" value="1"/>
</dbReference>
<dbReference type="Proteomes" id="UP000694866">
    <property type="component" value="Unplaced"/>
</dbReference>
<evidence type="ECO:0000256" key="2">
    <source>
        <dbReference type="ARBA" id="ARBA00022481"/>
    </source>
</evidence>
<feature type="compositionally biased region" description="Polar residues" evidence="14">
    <location>
        <begin position="1"/>
        <end position="23"/>
    </location>
</feature>
<comment type="function">
    <text evidence="9">Plays a role in the reduction of telomerase activity during differentiation of embryonic stem cells by binding to the core promoter of TERT and controlling its down-regulation.</text>
</comment>
<dbReference type="SUPFAM" id="SSF52540">
    <property type="entry name" value="P-loop containing nucleoside triphosphate hydrolases"/>
    <property type="match status" value="1"/>
</dbReference>
<evidence type="ECO:0000256" key="10">
    <source>
        <dbReference type="ARBA" id="ARBA00065932"/>
    </source>
</evidence>
<feature type="compositionally biased region" description="Basic and acidic residues" evidence="14">
    <location>
        <begin position="1195"/>
        <end position="1204"/>
    </location>
</feature>
<evidence type="ECO:0000256" key="1">
    <source>
        <dbReference type="ARBA" id="ARBA00004324"/>
    </source>
</evidence>
<feature type="region of interest" description="Disordered" evidence="14">
    <location>
        <begin position="1"/>
        <end position="35"/>
    </location>
</feature>
<feature type="compositionally biased region" description="Basic and acidic residues" evidence="14">
    <location>
        <begin position="1471"/>
        <end position="1491"/>
    </location>
</feature>
<feature type="compositionally biased region" description="Polar residues" evidence="14">
    <location>
        <begin position="861"/>
        <end position="871"/>
    </location>
</feature>
<dbReference type="RefSeq" id="XP_011301051.1">
    <property type="nucleotide sequence ID" value="XM_011302749.1"/>
</dbReference>
<comment type="subunit">
    <text evidence="10">Interacts with PPP1CA and NCOA5. Forms a complex with ILF2, ILF3, KHDRBS1, RBMX, NCOA5 and PPP1CA.</text>
</comment>
<feature type="compositionally biased region" description="Basic and acidic residues" evidence="14">
    <location>
        <begin position="1417"/>
        <end position="1453"/>
    </location>
</feature>
<evidence type="ECO:0000256" key="11">
    <source>
        <dbReference type="ARBA" id="ARBA00068971"/>
    </source>
</evidence>
<evidence type="ECO:0000256" key="5">
    <source>
        <dbReference type="ARBA" id="ARBA00022843"/>
    </source>
</evidence>
<feature type="coiled-coil region" evidence="13">
    <location>
        <begin position="183"/>
        <end position="210"/>
    </location>
</feature>
<keyword evidence="5" id="KW-0832">Ubl conjugation</keyword>
<sequence length="2080" mass="230201">MQNWNPWQLPTATPVTGSMPQTPGGSGYPPPGADPMATMQAYMQYYNQPAPSGYTAEQWSAAQQQNWAQWQQWQQQYQQWQAQYGAKYQDAMKQMSSAGVSGVPPVVQPPPLPKENSTAKPPLPPDNASYGFNGILPPHQNNLPLFPSKNANPPLPLGPPPPPPDNAHDGLNSGKRSADTDIVTDSAKKLKNEEDELTEAERTFDAQFKQWEEQFNKWKQQNANHPDKAQYKQYEAKWTAWREKLIERRDQMRKKREAQRAKIEAERKKNMPGGDKILNILSSTENQGLLNNLLGIGKTLGLTGKDVGEGQPPQTAFPPAGPAPPALGPPAMQTQPPPIPNMPDITQSPWGGQQWPGQYNMGNMPMPGYSNFSQPPPLLPPGNQPMMPSTMPPFNPPPNLNTNFSQPPPGFNSGFPGPNPQINQNSRDQGGSGRREDGPPNMPFKRDSYDQNQQNRFNDRGTNDQFRGHDQFNRDGNRGINSGGMNQGDGRGDFSNDRFGNDGRDFGGRSDFRSDSFAPKDRFSERSFTDNRLDDQKPKEQDRFGNRGAFESNFERPQDRFGGDRFSGNDRFGSGNNRFDDKDRFGGDRAVSDDRMGSGDRFGGNINRFDSTDSNDRRDNFGGNSRNFGKSDRFDGPPEMSPELKALMEKRRAALNVFKPSGSFLSSEKSGSTFGSLGESFRKITGNAPFLPRDRPGDRGSRSGPFSGPDNGPLSRSGFSGGPNIGPDNSSYRPPFSGGPDNSSFRPSFSGGPDTSLSRPSFPGGPDNSFRSGFSGGPNSGPDNSSFRPSFLGGPNSGPDSALLSRPGFPGGPNTGPDNSSRPPFSGGPDNSLSRPQFYGGPNSGSDNTLSRQPFSGGPNSGTDNTLSRQPFSGGPNSGPDNSLSRPPFSGGLNSGPDNSSSRPPFSGGPNSGPDNSSFNAPFSGGPNSSDNSLSRPPFSGGPNSGPDGGPDQFRDDLRSRGDTFRSRGDFESQDMGPHSDDFGSRGGNAGARGGPPLLDTSPQKVPPLEVPPWIDPNMMKSPMGLSESENLNKEPDVSNPNELAEKDKPGVNPNASSSPIPEPLMKKPDGLPFMGENDPKPEDLNMEPPPELPDLGPVKQTNQMVSEPPLESNPPSDSFDRPSNFFNGPFGNRGMDGDRGMAQGGPSGYEGGPRGPNEPPFGMRNMSDSNFSPRGPPDGPFGPRPNPGSFAPSMEDRFRKDFGPRSSNLPFGPRDNEGRNEFGPRNPPFGREHDDFGGRGPNSLGPRDSQGFGPRGPNFSQPFAPRGPNSQFGSRNDEFGPRNLPFGPREGDNFGPRGNAPFRPNDNDSFERMPNFGPRGPNDLRDRPIAGDNFMPRPFESFGPPRPLGSNFGPDDKGPRPLSALNMDGPMNQSRGNTMGGIDRDRPFDRFRDEVNQSLNKPMDDSRPPIGGPQGLDRRSNFPRPNMDREPTDPTLMNRDDRGPFMRPDDAPLGRPPPGPMQKNFDGPIDDPRDAFSRRNDQVPSGDRREGPIREFCVEKQFNYNHGGGVPDQVFTEYIPSKVIDYGHIRRPAMQDYATPAQTFDYSHGKFKLRAPDHEIFPKLDFKHWVENDGNLREYDEGMKDYESRKKHARMLRQPEARMEPRMDDRWKREGPRDFGGRYPSWEKPDSGRSAGPRGSDYREYRDHDEFMDSRDSRNKRGRGRSWERDSVQRRDEKNRRSASKDGTREKYERSRKDTDSEFNVDDERSKGNVSRQENSTKTPTESSPPKDSSTSTCKNDDGPPKTLELGKTPNYTMVDDLLCCPGRQTRPPKIAIILRGPPGCGKSFVAKLIKDKELDQGGSAPRILSLDDYFLVEKDVETKDDNGKRVINKEMVYEYEEAMEPSYVTSLVKAFKKNITDGFFNFIILDAINEKISDYEELWSFAKTKGFKVYVCEMDMDVAVCLKRNVHNRTEDEINRIIDYFEPTPSYHQKLDVSSLLQEDAIEEVQMEEAPSSNRQGEGNDDSQDSQDDGSGSTGVSKWEKMEAEDKLDRLDGLKRKNDGKPQTMEDFLQVPDYYDMEDNSGKKRVRWADLEERKEQEKMRAVGFVVGQTNWNRMMDPTKGGSALTRTKFFKLS</sequence>